<comment type="caution">
    <text evidence="5">The sequence shown here is derived from an EMBL/GenBank/DDBJ whole genome shotgun (WGS) entry which is preliminary data.</text>
</comment>
<reference evidence="5 6" key="1">
    <citation type="journal article" date="2015" name="Nature">
        <title>rRNA introns, odd ribosomes, and small enigmatic genomes across a large radiation of phyla.</title>
        <authorList>
            <person name="Brown C.T."/>
            <person name="Hug L.A."/>
            <person name="Thomas B.C."/>
            <person name="Sharon I."/>
            <person name="Castelle C.J."/>
            <person name="Singh A."/>
            <person name="Wilkins M.J."/>
            <person name="Williams K.H."/>
            <person name="Banfield J.F."/>
        </authorList>
    </citation>
    <scope>NUCLEOTIDE SEQUENCE [LARGE SCALE GENOMIC DNA]</scope>
</reference>
<dbReference type="EMBL" id="LBVO01000065">
    <property type="protein sequence ID" value="KKQ86636.1"/>
    <property type="molecule type" value="Genomic_DNA"/>
</dbReference>
<dbReference type="GO" id="GO:0046872">
    <property type="term" value="F:metal ion binding"/>
    <property type="evidence" value="ECO:0007669"/>
    <property type="project" value="UniProtKB-KW"/>
</dbReference>
<proteinExistence type="predicted"/>
<evidence type="ECO:0000313" key="5">
    <source>
        <dbReference type="EMBL" id="KKQ86636.1"/>
    </source>
</evidence>
<dbReference type="PANTHER" id="PTHR19277:SF125">
    <property type="entry name" value="B6"/>
    <property type="match status" value="1"/>
</dbReference>
<name>A0A0G0PBJ7_9BACT</name>
<keyword evidence="3" id="KW-0106">Calcium</keyword>
<evidence type="ECO:0000256" key="2">
    <source>
        <dbReference type="ARBA" id="ARBA00022723"/>
    </source>
</evidence>
<dbReference type="Pfam" id="PF13385">
    <property type="entry name" value="Laminin_G_3"/>
    <property type="match status" value="2"/>
</dbReference>
<comment type="cofactor">
    <cofactor evidence="1">
        <name>Ca(2+)</name>
        <dbReference type="ChEBI" id="CHEBI:29108"/>
    </cofactor>
</comment>
<evidence type="ECO:0000256" key="1">
    <source>
        <dbReference type="ARBA" id="ARBA00001913"/>
    </source>
</evidence>
<dbReference type="InterPro" id="IPR051360">
    <property type="entry name" value="Neuronal_Pentraxin_Related"/>
</dbReference>
<dbReference type="Gene3D" id="2.60.120.200">
    <property type="match status" value="2"/>
</dbReference>
<sequence length="414" mass="44569">MTAVAAPTSATDQRGQSAKALTFDGASQYLTNTTADFRSADSAGSMSAWIKWTGSAQSAVFSSADTATADYYFKWNILGSANNYVIYIAQKNNDTADEIKGSTPLNDSLWHLATVTSSGSAWKLYIDGVAETITLVAGANSGDWFADTPNRDNLNIGVTKTSAIGSYFNGTIADYKIWNRELSATEVATLYRMYNPKTSTGSLKKGLVGQWDMAQTSLMSSTVIKDKTPGSYNGTYTGTMTAAVDRHNQSNKSIDFDGSTNYMTISNFYNNLSITGNWSVSAWFKFDSVSSNQALFSSSASSSNRMQIYFNDGLDILSGSIYNGSVITSKSVSFTDTTSWHHTVFTNTNTTTTAYLDNILLTDTTQSMNAEATATTIVGASQAAAAKFSGKISDIKVYNRVLSTTEVAALYNSY</sequence>
<evidence type="ECO:0000313" key="6">
    <source>
        <dbReference type="Proteomes" id="UP000033934"/>
    </source>
</evidence>
<keyword evidence="4" id="KW-1015">Disulfide bond</keyword>
<keyword evidence="2" id="KW-0479">Metal-binding</keyword>
<dbReference type="InterPro" id="IPR013320">
    <property type="entry name" value="ConA-like_dom_sf"/>
</dbReference>
<organism evidence="5 6">
    <name type="scientific">Berkelbacteria bacterium GW2011_GWA2_38_9</name>
    <dbReference type="NCBI Taxonomy" id="1618334"/>
    <lineage>
        <taxon>Bacteria</taxon>
        <taxon>Candidatus Berkelbacteria</taxon>
    </lineage>
</organism>
<dbReference type="PANTHER" id="PTHR19277">
    <property type="entry name" value="PENTRAXIN"/>
    <property type="match status" value="1"/>
</dbReference>
<evidence type="ECO:0000256" key="4">
    <source>
        <dbReference type="ARBA" id="ARBA00023157"/>
    </source>
</evidence>
<dbReference type="AlphaFoldDB" id="A0A0G0PBJ7"/>
<dbReference type="Proteomes" id="UP000033934">
    <property type="component" value="Unassembled WGS sequence"/>
</dbReference>
<gene>
    <name evidence="5" type="ORF">UT11_C0065G0004</name>
</gene>
<dbReference type="SUPFAM" id="SSF49899">
    <property type="entry name" value="Concanavalin A-like lectins/glucanases"/>
    <property type="match status" value="2"/>
</dbReference>
<protein>
    <submittedName>
        <fullName evidence="5">Putative-Protein</fullName>
    </submittedName>
</protein>
<accession>A0A0G0PBJ7</accession>
<evidence type="ECO:0000256" key="3">
    <source>
        <dbReference type="ARBA" id="ARBA00022837"/>
    </source>
</evidence>